<dbReference type="SFLD" id="SFLDG01135">
    <property type="entry name" value="C1.5.6:_HAD__Beta-PGM__Phospha"/>
    <property type="match status" value="1"/>
</dbReference>
<proteinExistence type="predicted"/>
<dbReference type="AlphaFoldDB" id="R7WU55"/>
<accession>R7WU55</accession>
<dbReference type="SUPFAM" id="SSF56784">
    <property type="entry name" value="HAD-like"/>
    <property type="match status" value="1"/>
</dbReference>
<dbReference type="InterPro" id="IPR036412">
    <property type="entry name" value="HAD-like_sf"/>
</dbReference>
<name>R7WU55_9NOCA</name>
<dbReference type="Pfam" id="PF13419">
    <property type="entry name" value="HAD_2"/>
    <property type="match status" value="1"/>
</dbReference>
<dbReference type="EMBL" id="APMY01000028">
    <property type="protein sequence ID" value="EOM77694.1"/>
    <property type="molecule type" value="Genomic_DNA"/>
</dbReference>
<sequence>MGNVSESDTAAPRAVLFDIDGTLVDSNYLHVETWTRAFFDVGHPVDAWRVHRSIGMDGDRLLAQLLPSQSDDVRERAKELHLRYHLDAADRMRVLPGARELLADLAGRGIAVVLASSASEDEIAVLRRVLDVDDLIAAATSSASVETAKPEPDIVAVALSQVNVAAENAVLVGDAVYDMGAATRAGVTAIGVLSGGIGADELVATGAAAVFDDAADLLAHLDESPIRKLVQ</sequence>
<keyword evidence="1" id="KW-0378">Hydrolase</keyword>
<dbReference type="PANTHER" id="PTHR43434:SF16">
    <property type="entry name" value="BLL8046 PROTEIN"/>
    <property type="match status" value="1"/>
</dbReference>
<comment type="caution">
    <text evidence="1">The sequence shown here is derived from an EMBL/GenBank/DDBJ whole genome shotgun (WGS) entry which is preliminary data.</text>
</comment>
<dbReference type="NCBIfam" id="TIGR01549">
    <property type="entry name" value="HAD-SF-IA-v1"/>
    <property type="match status" value="1"/>
</dbReference>
<dbReference type="NCBIfam" id="TIGR01509">
    <property type="entry name" value="HAD-SF-IA-v3"/>
    <property type="match status" value="1"/>
</dbReference>
<dbReference type="SFLD" id="SFLDS00003">
    <property type="entry name" value="Haloacid_Dehalogenase"/>
    <property type="match status" value="1"/>
</dbReference>
<evidence type="ECO:0000313" key="2">
    <source>
        <dbReference type="Proteomes" id="UP000013525"/>
    </source>
</evidence>
<dbReference type="InterPro" id="IPR050155">
    <property type="entry name" value="HAD-like_hydrolase_sf"/>
</dbReference>
<dbReference type="SFLD" id="SFLDG01129">
    <property type="entry name" value="C1.5:_HAD__Beta-PGM__Phosphata"/>
    <property type="match status" value="1"/>
</dbReference>
<dbReference type="eggNOG" id="COG0546">
    <property type="taxonomic scope" value="Bacteria"/>
</dbReference>
<dbReference type="GO" id="GO:0006281">
    <property type="term" value="P:DNA repair"/>
    <property type="evidence" value="ECO:0007669"/>
    <property type="project" value="TreeGrafter"/>
</dbReference>
<dbReference type="InterPro" id="IPR023214">
    <property type="entry name" value="HAD_sf"/>
</dbReference>
<keyword evidence="2" id="KW-1185">Reference proteome</keyword>
<gene>
    <name evidence="1" type="ORF">Rrhod_0935</name>
</gene>
<evidence type="ECO:0000313" key="1">
    <source>
        <dbReference type="EMBL" id="EOM77694.1"/>
    </source>
</evidence>
<dbReference type="Gene3D" id="3.40.50.1000">
    <property type="entry name" value="HAD superfamily/HAD-like"/>
    <property type="match status" value="1"/>
</dbReference>
<organism evidence="1 2">
    <name type="scientific">Rhodococcus rhodnii LMG 5362</name>
    <dbReference type="NCBI Taxonomy" id="1273125"/>
    <lineage>
        <taxon>Bacteria</taxon>
        <taxon>Bacillati</taxon>
        <taxon>Actinomycetota</taxon>
        <taxon>Actinomycetes</taxon>
        <taxon>Mycobacteriales</taxon>
        <taxon>Nocardiaceae</taxon>
        <taxon>Rhodococcus</taxon>
    </lineage>
</organism>
<dbReference type="InterPro" id="IPR041492">
    <property type="entry name" value="HAD_2"/>
</dbReference>
<dbReference type="Proteomes" id="UP000013525">
    <property type="component" value="Unassembled WGS sequence"/>
</dbReference>
<dbReference type="InterPro" id="IPR006439">
    <property type="entry name" value="HAD-SF_hydro_IA"/>
</dbReference>
<dbReference type="GO" id="GO:0005829">
    <property type="term" value="C:cytosol"/>
    <property type="evidence" value="ECO:0007669"/>
    <property type="project" value="TreeGrafter"/>
</dbReference>
<dbReference type="PANTHER" id="PTHR43434">
    <property type="entry name" value="PHOSPHOGLYCOLATE PHOSPHATASE"/>
    <property type="match status" value="1"/>
</dbReference>
<protein>
    <submittedName>
        <fullName evidence="1">Hydrolase</fullName>
    </submittedName>
</protein>
<dbReference type="PATRIC" id="fig|1273125.3.peg.905"/>
<dbReference type="InterPro" id="IPR023198">
    <property type="entry name" value="PGP-like_dom2"/>
</dbReference>
<reference evidence="1 2" key="1">
    <citation type="journal article" date="2013" name="Genome Announc.">
        <title>Draft Genome Sequence of Rhodococcus rhodnii Strain LMG5362, a Symbiont of Rhodnius prolixus (Hemiptera, Reduviidae, Triatominae), the Principle Vector of Trypanosoma cruzi.</title>
        <authorList>
            <person name="Pachebat J.A."/>
            <person name="van Keulen G."/>
            <person name="Whitten M.M."/>
            <person name="Girdwood S."/>
            <person name="Del Sol R."/>
            <person name="Dyson P.J."/>
            <person name="Facey P.D."/>
        </authorList>
    </citation>
    <scope>NUCLEOTIDE SEQUENCE [LARGE SCALE GENOMIC DNA]</scope>
    <source>
        <strain evidence="1 2">LMG 5362</strain>
    </source>
</reference>
<dbReference type="GO" id="GO:0008967">
    <property type="term" value="F:phosphoglycolate phosphatase activity"/>
    <property type="evidence" value="ECO:0007669"/>
    <property type="project" value="TreeGrafter"/>
</dbReference>
<dbReference type="Gene3D" id="1.10.150.240">
    <property type="entry name" value="Putative phosphatase, domain 2"/>
    <property type="match status" value="1"/>
</dbReference>